<protein>
    <submittedName>
        <fullName evidence="3">Uncharacterized protein LOC112056368</fullName>
    </submittedName>
</protein>
<organism evidence="2 3">
    <name type="scientific">Bicyclus anynana</name>
    <name type="common">Squinting bush brown butterfly</name>
    <dbReference type="NCBI Taxonomy" id="110368"/>
    <lineage>
        <taxon>Eukaryota</taxon>
        <taxon>Metazoa</taxon>
        <taxon>Ecdysozoa</taxon>
        <taxon>Arthropoda</taxon>
        <taxon>Hexapoda</taxon>
        <taxon>Insecta</taxon>
        <taxon>Pterygota</taxon>
        <taxon>Neoptera</taxon>
        <taxon>Endopterygota</taxon>
        <taxon>Lepidoptera</taxon>
        <taxon>Glossata</taxon>
        <taxon>Ditrysia</taxon>
        <taxon>Papilionoidea</taxon>
        <taxon>Nymphalidae</taxon>
        <taxon>Satyrinae</taxon>
        <taxon>Satyrini</taxon>
        <taxon>Mycalesina</taxon>
        <taxon>Bicyclus</taxon>
    </lineage>
</organism>
<gene>
    <name evidence="3" type="primary">LOC112056368</name>
</gene>
<evidence type="ECO:0000313" key="3">
    <source>
        <dbReference type="RefSeq" id="XP_052744847.1"/>
    </source>
</evidence>
<reference evidence="3" key="1">
    <citation type="submission" date="2025-08" db="UniProtKB">
        <authorList>
            <consortium name="RefSeq"/>
        </authorList>
    </citation>
    <scope>IDENTIFICATION</scope>
</reference>
<name>A0ABM3M0J5_BICAN</name>
<accession>A0ABM3M0J5</accession>
<dbReference type="GeneID" id="112056368"/>
<dbReference type="Proteomes" id="UP001652582">
    <property type="component" value="Chromosome 24"/>
</dbReference>
<proteinExistence type="predicted"/>
<feature type="compositionally biased region" description="Basic and acidic residues" evidence="1">
    <location>
        <begin position="28"/>
        <end position="39"/>
    </location>
</feature>
<feature type="compositionally biased region" description="Basic and acidic residues" evidence="1">
    <location>
        <begin position="1"/>
        <end position="15"/>
    </location>
</feature>
<sequence length="180" mass="21396">MREIDVEIDGIRESAEPGDENSPPVNKTYRDKEENPLRMPHKFYEEPKKKNKILKSPKRTIQKIIKNGKSKSRKFYVHPATRQPMKTSVAMEIVDNTLRSIEELGPTERNYKKKPRKSLKVARYPMPFHKFQTKKVVTHKRNRRDVGRDDVFIIKDLDEVEFLSKDKDYDIVNAHVKNYW</sequence>
<feature type="region of interest" description="Disordered" evidence="1">
    <location>
        <begin position="1"/>
        <end position="39"/>
    </location>
</feature>
<evidence type="ECO:0000313" key="2">
    <source>
        <dbReference type="Proteomes" id="UP001652582"/>
    </source>
</evidence>
<evidence type="ECO:0000256" key="1">
    <source>
        <dbReference type="SAM" id="MobiDB-lite"/>
    </source>
</evidence>
<keyword evidence="2" id="KW-1185">Reference proteome</keyword>
<dbReference type="RefSeq" id="XP_052744847.1">
    <property type="nucleotide sequence ID" value="XM_052888887.1"/>
</dbReference>